<gene>
    <name evidence="1" type="ORF">RMCFA_2280</name>
</gene>
<accession>A0A117IE59</accession>
<proteinExistence type="predicted"/>
<dbReference type="EMBL" id="BCSZ01000021">
    <property type="protein sequence ID" value="GAT02168.1"/>
    <property type="molecule type" value="Genomic_DNA"/>
</dbReference>
<evidence type="ECO:0000313" key="1">
    <source>
        <dbReference type="EMBL" id="GAT02168.1"/>
    </source>
</evidence>
<organism evidence="1">
    <name type="scientific">Mycolicibacterium fortuitum subsp. acetamidolyticum</name>
    <dbReference type="NCBI Taxonomy" id="144550"/>
    <lineage>
        <taxon>Bacteria</taxon>
        <taxon>Bacillati</taxon>
        <taxon>Actinomycetota</taxon>
        <taxon>Actinomycetes</taxon>
        <taxon>Mycobacteriales</taxon>
        <taxon>Mycobacteriaceae</taxon>
        <taxon>Mycolicibacterium</taxon>
    </lineage>
</organism>
<dbReference type="AlphaFoldDB" id="A0A117IE59"/>
<reference evidence="1" key="1">
    <citation type="journal article" date="2016" name="Genome Announc.">
        <title>Draft Genome Sequences of Five Rapidly Growing Mycobacterium Species, M. thermoresistibile, M. fortuitum subsp. acetamidolyticum, M. canariasense, M. brisbanense, and M. novocastrense.</title>
        <authorList>
            <person name="Katahira K."/>
            <person name="Ogura Y."/>
            <person name="Gotoh Y."/>
            <person name="Hayashi T."/>
        </authorList>
    </citation>
    <scope>NUCLEOTIDE SEQUENCE [LARGE SCALE GENOMIC DNA]</scope>
    <source>
        <strain evidence="1">JCM6368</strain>
    </source>
</reference>
<name>A0A117IE59_MYCFO</name>
<protein>
    <submittedName>
        <fullName evidence="1">UDP-N-acetylenolpyruvoylglucosamine reductase</fullName>
    </submittedName>
</protein>
<sequence length="67" mass="7021">MPTNELWSGKKVWLNTRLAAVAYRKKSYHSIVVPSTLARTAVRTGFCEAGGAVGTVGGAAAMVTLVV</sequence>
<dbReference type="Proteomes" id="UP000069705">
    <property type="component" value="Unassembled WGS sequence"/>
</dbReference>
<comment type="caution">
    <text evidence="1">The sequence shown here is derived from an EMBL/GenBank/DDBJ whole genome shotgun (WGS) entry which is preliminary data.</text>
</comment>